<evidence type="ECO:0000256" key="6">
    <source>
        <dbReference type="ARBA" id="ARBA00022729"/>
    </source>
</evidence>
<evidence type="ECO:0000256" key="7">
    <source>
        <dbReference type="ARBA" id="ARBA00022741"/>
    </source>
</evidence>
<dbReference type="AlphaFoldDB" id="A0A6G4XH70"/>
<dbReference type="InterPro" id="IPR055163">
    <property type="entry name" value="ALK/LTK-like_GRD"/>
</dbReference>
<dbReference type="Pfam" id="PF12810">
    <property type="entry name" value="ALK_LTK_GRD"/>
    <property type="match status" value="1"/>
</dbReference>
<comment type="caution">
    <text evidence="19">The sequence shown here is derived from an EMBL/GenBank/DDBJ whole genome shotgun (WGS) entry which is preliminary data.</text>
</comment>
<protein>
    <recommendedName>
        <fullName evidence="2">receptor protein-tyrosine kinase</fullName>
        <ecNumber evidence="2">2.7.10.1</ecNumber>
    </recommendedName>
</protein>
<feature type="transmembrane region" description="Helical" evidence="17">
    <location>
        <begin position="581"/>
        <end position="602"/>
    </location>
</feature>
<evidence type="ECO:0000256" key="2">
    <source>
        <dbReference type="ARBA" id="ARBA00011902"/>
    </source>
</evidence>
<proteinExistence type="predicted"/>
<dbReference type="EMBL" id="JAAKZW010000048">
    <property type="protein sequence ID" value="NGO76895.1"/>
    <property type="molecule type" value="Genomic_DNA"/>
</dbReference>
<dbReference type="InterPro" id="IPR006311">
    <property type="entry name" value="TAT_signal"/>
</dbReference>
<keyword evidence="11 17" id="KW-0472">Membrane</keyword>
<dbReference type="Proteomes" id="UP000481109">
    <property type="component" value="Unassembled WGS sequence"/>
</dbReference>
<feature type="domain" description="ALK/LTK-like glycine-rich" evidence="18">
    <location>
        <begin position="72"/>
        <end position="272"/>
    </location>
</feature>
<evidence type="ECO:0000256" key="16">
    <source>
        <dbReference type="SAM" id="MobiDB-lite"/>
    </source>
</evidence>
<keyword evidence="7" id="KW-0547">Nucleotide-binding</keyword>
<name>A0A6G4XH70_9ACTN</name>
<evidence type="ECO:0000256" key="9">
    <source>
        <dbReference type="ARBA" id="ARBA00022840"/>
    </source>
</evidence>
<dbReference type="PROSITE" id="PS51318">
    <property type="entry name" value="TAT"/>
    <property type="match status" value="1"/>
</dbReference>
<evidence type="ECO:0000256" key="15">
    <source>
        <dbReference type="ARBA" id="ARBA00023180"/>
    </source>
</evidence>
<dbReference type="GO" id="GO:0005524">
    <property type="term" value="F:ATP binding"/>
    <property type="evidence" value="ECO:0007669"/>
    <property type="project" value="UniProtKB-KW"/>
</dbReference>
<gene>
    <name evidence="19" type="ORF">G6045_14665</name>
</gene>
<dbReference type="EC" id="2.7.10.1" evidence="2"/>
<keyword evidence="5 17" id="KW-0812">Transmembrane</keyword>
<keyword evidence="15" id="KW-0325">Glycoprotein</keyword>
<accession>A0A6G4XH70</accession>
<evidence type="ECO:0000256" key="10">
    <source>
        <dbReference type="ARBA" id="ARBA00022989"/>
    </source>
</evidence>
<keyword evidence="12" id="KW-0829">Tyrosine-protein kinase</keyword>
<sequence length="611" mass="61144">MSRGNSVLRRGASGVAVAALVLVGLGTGGAFPAAAAEEPECKPRPSYTHCEIFDFTGAKQQFKVPDGVKQLRVTAWGEGGSGSAQANGGAGAYIQTSLQVTPGEQLTVNVGGYESGKAFGDALGGEGESASENRGGSSSGIRSADGAPLIIAAGGGGGSSWGLDQQGQGGPGGWPSGRNASETGLGGKGASEDKGGAGAGDGAAGADAADGGAGGKGGKPGGGGGGGGYAGGGGGAGKNADGDNGSGGGGAGYLDTYRIWDELTVSGDKFNAPKKDDPFWAPSPHNSPVDSGIAEGGVNAPGGDGRVVFQWVDERKSTIAEMYPDSGSPTERLGWRIQPVQVIAYTAAATGAVDQPVTFTIEDPQNTGAAFEGDHPKSLVVKTTRAGTAETPWMRTDRVGDFKVVASEPNGHTVSFTLHVIANNYRLEKIGGDKQQADPGKPFPKRLHVRLTQHDKEGVYRPASNSATEFRIESDSEDAPVFDTGLRTARVNTDVEGYAIAPELVAGKDTGKYTIIAEVKTERVSADFTVQVGKASSSPSPSPSEGTGSGGDDDPGSDNSGTGGSGSDDDGGLALTGATGIGLLAGIGILLAAAGFAAVHLAPRLRTRLRG</sequence>
<evidence type="ECO:0000256" key="5">
    <source>
        <dbReference type="ARBA" id="ARBA00022692"/>
    </source>
</evidence>
<feature type="compositionally biased region" description="Low complexity" evidence="16">
    <location>
        <begin position="535"/>
        <end position="546"/>
    </location>
</feature>
<evidence type="ECO:0000256" key="3">
    <source>
        <dbReference type="ARBA" id="ARBA00022475"/>
    </source>
</evidence>
<keyword evidence="20" id="KW-1185">Reference proteome</keyword>
<evidence type="ECO:0000256" key="13">
    <source>
        <dbReference type="ARBA" id="ARBA00023157"/>
    </source>
</evidence>
<keyword evidence="8" id="KW-0418">Kinase</keyword>
<dbReference type="GO" id="GO:0005886">
    <property type="term" value="C:plasma membrane"/>
    <property type="evidence" value="ECO:0007669"/>
    <property type="project" value="UniProtKB-SubCell"/>
</dbReference>
<evidence type="ECO:0000256" key="8">
    <source>
        <dbReference type="ARBA" id="ARBA00022777"/>
    </source>
</evidence>
<feature type="compositionally biased region" description="Polar residues" evidence="16">
    <location>
        <begin position="130"/>
        <end position="141"/>
    </location>
</feature>
<evidence type="ECO:0000256" key="4">
    <source>
        <dbReference type="ARBA" id="ARBA00022679"/>
    </source>
</evidence>
<keyword evidence="9" id="KW-0067">ATP-binding</keyword>
<evidence type="ECO:0000313" key="19">
    <source>
        <dbReference type="EMBL" id="NGO76895.1"/>
    </source>
</evidence>
<feature type="region of interest" description="Disordered" evidence="16">
    <location>
        <begin position="531"/>
        <end position="571"/>
    </location>
</feature>
<evidence type="ECO:0000259" key="18">
    <source>
        <dbReference type="Pfam" id="PF12810"/>
    </source>
</evidence>
<evidence type="ECO:0000256" key="14">
    <source>
        <dbReference type="ARBA" id="ARBA00023170"/>
    </source>
</evidence>
<keyword evidence="14" id="KW-0675">Receptor</keyword>
<organism evidence="19 20">
    <name type="scientific">Streptomyces mesophilus</name>
    <dbReference type="NCBI Taxonomy" id="1775132"/>
    <lineage>
        <taxon>Bacteria</taxon>
        <taxon>Bacillati</taxon>
        <taxon>Actinomycetota</taxon>
        <taxon>Actinomycetes</taxon>
        <taxon>Kitasatosporales</taxon>
        <taxon>Streptomycetaceae</taxon>
        <taxon>Streptomyces</taxon>
    </lineage>
</organism>
<evidence type="ECO:0000256" key="17">
    <source>
        <dbReference type="SAM" id="Phobius"/>
    </source>
</evidence>
<keyword evidence="3" id="KW-1003">Cell membrane</keyword>
<comment type="subcellular location">
    <subcellularLocation>
        <location evidence="1">Cell membrane</location>
        <topology evidence="1">Single-pass type I membrane protein</topology>
    </subcellularLocation>
</comment>
<reference evidence="19 20" key="1">
    <citation type="submission" date="2020-02" db="EMBL/GenBank/DDBJ databases">
        <title>Whole-genome analyses of novel actinobacteria.</title>
        <authorList>
            <person name="Sahin N."/>
            <person name="Tokatli A."/>
        </authorList>
    </citation>
    <scope>NUCLEOTIDE SEQUENCE [LARGE SCALE GENOMIC DNA]</scope>
    <source>
        <strain evidence="19 20">YC504</strain>
    </source>
</reference>
<evidence type="ECO:0000256" key="1">
    <source>
        <dbReference type="ARBA" id="ARBA00004251"/>
    </source>
</evidence>
<keyword evidence="10 17" id="KW-1133">Transmembrane helix</keyword>
<keyword evidence="4" id="KW-0808">Transferase</keyword>
<evidence type="ECO:0000256" key="12">
    <source>
        <dbReference type="ARBA" id="ARBA00023137"/>
    </source>
</evidence>
<dbReference type="GO" id="GO:0004714">
    <property type="term" value="F:transmembrane receptor protein tyrosine kinase activity"/>
    <property type="evidence" value="ECO:0007669"/>
    <property type="project" value="UniProtKB-EC"/>
</dbReference>
<keyword evidence="13" id="KW-1015">Disulfide bond</keyword>
<evidence type="ECO:0000256" key="11">
    <source>
        <dbReference type="ARBA" id="ARBA00023136"/>
    </source>
</evidence>
<feature type="region of interest" description="Disordered" evidence="16">
    <location>
        <begin position="121"/>
        <end position="218"/>
    </location>
</feature>
<dbReference type="RefSeq" id="WP_165332373.1">
    <property type="nucleotide sequence ID" value="NZ_JAAKZW010000048.1"/>
</dbReference>
<keyword evidence="6" id="KW-0732">Signal</keyword>
<evidence type="ECO:0000313" key="20">
    <source>
        <dbReference type="Proteomes" id="UP000481109"/>
    </source>
</evidence>